<dbReference type="SUPFAM" id="SSF52283">
    <property type="entry name" value="Formate/glycerate dehydrogenase catalytic domain-like"/>
    <property type="match status" value="1"/>
</dbReference>
<dbReference type="EMBL" id="CP001824">
    <property type="protein sequence ID" value="ACZ40820.1"/>
    <property type="molecule type" value="Genomic_DNA"/>
</dbReference>
<dbReference type="PANTHER" id="PTHR43026">
    <property type="entry name" value="2-HYDROXYACID DEHYDROGENASE HOMOLOG 1-RELATED"/>
    <property type="match status" value="1"/>
</dbReference>
<dbReference type="eggNOG" id="COG1052">
    <property type="taxonomic scope" value="Bacteria"/>
</dbReference>
<feature type="domain" description="D-isomer specific 2-hydroxyacid dehydrogenase NAD-binding" evidence="6">
    <location>
        <begin position="115"/>
        <end position="310"/>
    </location>
</feature>
<dbReference type="PROSITE" id="PS00671">
    <property type="entry name" value="D_2_HYDROXYACID_DH_3"/>
    <property type="match status" value="1"/>
</dbReference>
<dbReference type="SUPFAM" id="SSF51735">
    <property type="entry name" value="NAD(P)-binding Rossmann-fold domains"/>
    <property type="match status" value="1"/>
</dbReference>
<reference evidence="7 8" key="2">
    <citation type="journal article" date="2010" name="Stand. Genomic Sci.">
        <title>Complete genome sequence of Desulfohalobium retbaense type strain (HR(100)).</title>
        <authorList>
            <person name="Spring S."/>
            <person name="Nolan M."/>
            <person name="Lapidus A."/>
            <person name="Glavina Del Rio T."/>
            <person name="Copeland A."/>
            <person name="Tice H."/>
            <person name="Cheng J.F."/>
            <person name="Lucas S."/>
            <person name="Land M."/>
            <person name="Chen F."/>
            <person name="Bruce D."/>
            <person name="Goodwin L."/>
            <person name="Pitluck S."/>
            <person name="Ivanova N."/>
            <person name="Mavromatis K."/>
            <person name="Mikhailova N."/>
            <person name="Pati A."/>
            <person name="Chen A."/>
            <person name="Palaniappan K."/>
            <person name="Hauser L."/>
            <person name="Chang Y.J."/>
            <person name="Jeffries C.D."/>
            <person name="Munk C."/>
            <person name="Kiss H."/>
            <person name="Chain P."/>
            <person name="Han C."/>
            <person name="Brettin T."/>
            <person name="Detter J.C."/>
            <person name="Schuler E."/>
            <person name="Goker M."/>
            <person name="Rohde M."/>
            <person name="Bristow J."/>
            <person name="Eisen J.A."/>
            <person name="Markowitz V."/>
            <person name="Hugenholtz P."/>
            <person name="Kyrpides N.C."/>
            <person name="Klenk H.P."/>
        </authorList>
    </citation>
    <scope>NUCLEOTIDE SEQUENCE [LARGE SCALE GENOMIC DNA]</scope>
    <source>
        <strain evidence="8">ATCC 49802 / DSM 20745 / S 6022</strain>
    </source>
</reference>
<evidence type="ECO:0000256" key="3">
    <source>
        <dbReference type="ARBA" id="ARBA00023027"/>
    </source>
</evidence>
<dbReference type="KEGG" id="sti:Sthe_3421"/>
<dbReference type="CDD" id="cd12187">
    <property type="entry name" value="LDH_like_1"/>
    <property type="match status" value="1"/>
</dbReference>
<evidence type="ECO:0000259" key="6">
    <source>
        <dbReference type="Pfam" id="PF02826"/>
    </source>
</evidence>
<dbReference type="InterPro" id="IPR006140">
    <property type="entry name" value="D-isomer_DH_NAD-bd"/>
</dbReference>
<organism evidence="7 8">
    <name type="scientific">Sphaerobacter thermophilus (strain ATCC 49802 / DSM 20745 / KCCM 41009 / NCIMB 13125 / S 6022)</name>
    <dbReference type="NCBI Taxonomy" id="479434"/>
    <lineage>
        <taxon>Bacteria</taxon>
        <taxon>Pseudomonadati</taxon>
        <taxon>Thermomicrobiota</taxon>
        <taxon>Thermomicrobia</taxon>
        <taxon>Sphaerobacterales</taxon>
        <taxon>Sphaerobacterineae</taxon>
        <taxon>Sphaerobacteraceae</taxon>
        <taxon>Sphaerobacter</taxon>
    </lineage>
</organism>
<keyword evidence="8" id="KW-1185">Reference proteome</keyword>
<dbReference type="InterPro" id="IPR058205">
    <property type="entry name" value="D-LDH-like"/>
</dbReference>
<dbReference type="RefSeq" id="WP_012873855.1">
    <property type="nucleotide sequence ID" value="NC_013524.1"/>
</dbReference>
<keyword evidence="2 4" id="KW-0560">Oxidoreductase</keyword>
<dbReference type="HOGENOM" id="CLU_019796_1_1_0"/>
<dbReference type="Pfam" id="PF00389">
    <property type="entry name" value="2-Hacid_dh"/>
    <property type="match status" value="1"/>
</dbReference>
<feature type="domain" description="D-isomer specific 2-hydroxyacid dehydrogenase catalytic" evidence="5">
    <location>
        <begin position="13"/>
        <end position="340"/>
    </location>
</feature>
<dbReference type="Pfam" id="PF02826">
    <property type="entry name" value="2-Hacid_dh_C"/>
    <property type="match status" value="1"/>
</dbReference>
<reference evidence="8" key="1">
    <citation type="submission" date="2009-11" db="EMBL/GenBank/DDBJ databases">
        <title>The complete chromosome 2 of Sphaerobacter thermophilus DSM 20745.</title>
        <authorList>
            <person name="Lucas S."/>
            <person name="Copeland A."/>
            <person name="Lapidus A."/>
            <person name="Glavina del Rio T."/>
            <person name="Dalin E."/>
            <person name="Tice H."/>
            <person name="Bruce D."/>
            <person name="Goodwin L."/>
            <person name="Pitluck S."/>
            <person name="Kyrpides N."/>
            <person name="Mavromatis K."/>
            <person name="Ivanova N."/>
            <person name="Mikhailova N."/>
            <person name="LaButti K.M."/>
            <person name="Clum A."/>
            <person name="Sun H.I."/>
            <person name="Brettin T."/>
            <person name="Detter J.C."/>
            <person name="Han C."/>
            <person name="Larimer F."/>
            <person name="Land M."/>
            <person name="Hauser L."/>
            <person name="Markowitz V."/>
            <person name="Cheng J.F."/>
            <person name="Hugenholtz P."/>
            <person name="Woyke T."/>
            <person name="Wu D."/>
            <person name="Steenblock K."/>
            <person name="Schneider S."/>
            <person name="Pukall R."/>
            <person name="Goeker M."/>
            <person name="Klenk H.P."/>
            <person name="Eisen J.A."/>
        </authorList>
    </citation>
    <scope>NUCLEOTIDE SEQUENCE [LARGE SCALE GENOMIC DNA]</scope>
    <source>
        <strain evidence="8">ATCC 49802 / DSM 20745 / S 6022</strain>
    </source>
</reference>
<evidence type="ECO:0000313" key="7">
    <source>
        <dbReference type="EMBL" id="ACZ40820.1"/>
    </source>
</evidence>
<dbReference type="InterPro" id="IPR006139">
    <property type="entry name" value="D-isomer_2_OHA_DH_cat_dom"/>
</dbReference>
<evidence type="ECO:0000256" key="4">
    <source>
        <dbReference type="RuleBase" id="RU003719"/>
    </source>
</evidence>
<protein>
    <submittedName>
        <fullName evidence="7">D-isomer specific 2-hydroxyacid dehydrogenase NAD-binding protein</fullName>
    </submittedName>
</protein>
<evidence type="ECO:0000256" key="1">
    <source>
        <dbReference type="ARBA" id="ARBA00005854"/>
    </source>
</evidence>
<keyword evidence="3" id="KW-0520">NAD</keyword>
<dbReference type="GO" id="GO:0008720">
    <property type="term" value="F:D-lactate dehydrogenase (NAD+) activity"/>
    <property type="evidence" value="ECO:0007669"/>
    <property type="project" value="TreeGrafter"/>
</dbReference>
<dbReference type="PROSITE" id="PS00065">
    <property type="entry name" value="D_2_HYDROXYACID_DH_1"/>
    <property type="match status" value="1"/>
</dbReference>
<dbReference type="InterPro" id="IPR029752">
    <property type="entry name" value="D-isomer_DH_CS1"/>
</dbReference>
<proteinExistence type="inferred from homology"/>
<dbReference type="InterPro" id="IPR029753">
    <property type="entry name" value="D-isomer_DH_CS"/>
</dbReference>
<dbReference type="InterPro" id="IPR036291">
    <property type="entry name" value="NAD(P)-bd_dom_sf"/>
</dbReference>
<evidence type="ECO:0000313" key="8">
    <source>
        <dbReference type="Proteomes" id="UP000002027"/>
    </source>
</evidence>
<evidence type="ECO:0000259" key="5">
    <source>
        <dbReference type="Pfam" id="PF00389"/>
    </source>
</evidence>
<dbReference type="PANTHER" id="PTHR43026:SF1">
    <property type="entry name" value="2-HYDROXYACID DEHYDROGENASE HOMOLOG 1-RELATED"/>
    <property type="match status" value="1"/>
</dbReference>
<dbReference type="GO" id="GO:0051287">
    <property type="term" value="F:NAD binding"/>
    <property type="evidence" value="ECO:0007669"/>
    <property type="project" value="InterPro"/>
</dbReference>
<sequence>MSDRAGGTAGRVVFFETDSREQAYFGEALGPLAPVFHSEPLDEDSTHLAAEAEIVSVFIHSRLDRPTLERLPRLRLIATRSTGYDHIDLAACAERGVVVTNVPYYGENTVAEHTFGLILALSRNIHRAYVRTQRGDFSLAGLEGFDLKGKTLGVIGTGSIGLHVIRIAKGFGMEVVAHDLRPSRILPEVLGFRYVPLDELLQVSDIASLHVPYLPATHHLMNRETFARMKRGSLLINTARGGLVDTESLMWALDEGILAGAGLDVLEGEELIQEESQLLTQPAVEDKLRAVLRQHLLARRENVVITPHIAFYSTEAVHRIMDVTIENINAFLDGNPQNVVSAPAPART</sequence>
<name>D1CAH7_SPHTD</name>
<dbReference type="InParanoid" id="D1CAH7"/>
<dbReference type="OrthoDB" id="9792971at2"/>
<dbReference type="Gene3D" id="3.40.50.720">
    <property type="entry name" value="NAD(P)-binding Rossmann-like Domain"/>
    <property type="match status" value="2"/>
</dbReference>
<comment type="similarity">
    <text evidence="1 4">Belongs to the D-isomer specific 2-hydroxyacid dehydrogenase family.</text>
</comment>
<dbReference type="Proteomes" id="UP000002027">
    <property type="component" value="Chromosome 2"/>
</dbReference>
<dbReference type="STRING" id="479434.Sthe_3421"/>
<dbReference type="AlphaFoldDB" id="D1CAH7"/>
<evidence type="ECO:0000256" key="2">
    <source>
        <dbReference type="ARBA" id="ARBA00023002"/>
    </source>
</evidence>
<gene>
    <name evidence="7" type="ordered locus">Sthe_3421</name>
</gene>
<accession>D1CAH7</accession>